<dbReference type="STRING" id="264951.A0A443I322"/>
<evidence type="ECO:0000313" key="7">
    <source>
        <dbReference type="EMBL" id="RWQ98468.1"/>
    </source>
</evidence>
<dbReference type="InterPro" id="IPR013083">
    <property type="entry name" value="Znf_RING/FYVE/PHD"/>
</dbReference>
<evidence type="ECO:0000313" key="8">
    <source>
        <dbReference type="Proteomes" id="UP000283841"/>
    </source>
</evidence>
<dbReference type="Gene3D" id="3.30.40.10">
    <property type="entry name" value="Zinc/RING finger domain, C3HC4 (zinc finger)"/>
    <property type="match status" value="1"/>
</dbReference>
<dbReference type="GO" id="GO:0061665">
    <property type="term" value="F:SUMO ligase activity"/>
    <property type="evidence" value="ECO:0007669"/>
    <property type="project" value="TreeGrafter"/>
</dbReference>
<feature type="region of interest" description="Disordered" evidence="5">
    <location>
        <begin position="1081"/>
        <end position="1114"/>
    </location>
</feature>
<dbReference type="GO" id="GO:0008270">
    <property type="term" value="F:zinc ion binding"/>
    <property type="evidence" value="ECO:0007669"/>
    <property type="project" value="UniProtKB-KW"/>
</dbReference>
<proteinExistence type="predicted"/>
<dbReference type="PROSITE" id="PS51044">
    <property type="entry name" value="ZF_SP_RING"/>
    <property type="match status" value="1"/>
</dbReference>
<feature type="region of interest" description="Disordered" evidence="5">
    <location>
        <begin position="1"/>
        <end position="138"/>
    </location>
</feature>
<gene>
    <name evidence="7" type="ORF">C8Q69DRAFT_172499</name>
</gene>
<reference evidence="7 8" key="1">
    <citation type="journal article" date="2018" name="Front. Microbiol.">
        <title>Genomic and genetic insights into a cosmopolitan fungus, Paecilomyces variotii (Eurotiales).</title>
        <authorList>
            <person name="Urquhart A.S."/>
            <person name="Mondo S.J."/>
            <person name="Makela M.R."/>
            <person name="Hane J.K."/>
            <person name="Wiebenga A."/>
            <person name="He G."/>
            <person name="Mihaltcheva S."/>
            <person name="Pangilinan J."/>
            <person name="Lipzen A."/>
            <person name="Barry K."/>
            <person name="de Vries R.P."/>
            <person name="Grigoriev I.V."/>
            <person name="Idnurm A."/>
        </authorList>
    </citation>
    <scope>NUCLEOTIDE SEQUENCE [LARGE SCALE GENOMIC DNA]</scope>
    <source>
        <strain evidence="7 8">CBS 101075</strain>
    </source>
</reference>
<accession>A0A443I322</accession>
<feature type="compositionally biased region" description="Polar residues" evidence="5">
    <location>
        <begin position="69"/>
        <end position="85"/>
    </location>
</feature>
<dbReference type="InterPro" id="IPR004181">
    <property type="entry name" value="Znf_MIZ"/>
</dbReference>
<feature type="compositionally biased region" description="Polar residues" evidence="5">
    <location>
        <begin position="1"/>
        <end position="14"/>
    </location>
</feature>
<keyword evidence="1" id="KW-0479">Metal-binding</keyword>
<feature type="compositionally biased region" description="Low complexity" evidence="5">
    <location>
        <begin position="528"/>
        <end position="568"/>
    </location>
</feature>
<name>A0A443I322_BYSSP</name>
<keyword evidence="2 4" id="KW-0863">Zinc-finger</keyword>
<evidence type="ECO:0000256" key="3">
    <source>
        <dbReference type="ARBA" id="ARBA00022833"/>
    </source>
</evidence>
<dbReference type="GO" id="GO:0016925">
    <property type="term" value="P:protein sumoylation"/>
    <property type="evidence" value="ECO:0007669"/>
    <property type="project" value="TreeGrafter"/>
</dbReference>
<evidence type="ECO:0000259" key="6">
    <source>
        <dbReference type="PROSITE" id="PS51044"/>
    </source>
</evidence>
<feature type="compositionally biased region" description="Polar residues" evidence="5">
    <location>
        <begin position="112"/>
        <end position="123"/>
    </location>
</feature>
<evidence type="ECO:0000256" key="4">
    <source>
        <dbReference type="PROSITE-ProRule" id="PRU00452"/>
    </source>
</evidence>
<dbReference type="Pfam" id="PF02891">
    <property type="entry name" value="zf-MIZ"/>
    <property type="match status" value="1"/>
</dbReference>
<protein>
    <recommendedName>
        <fullName evidence="6">SP-RING-type domain-containing protein</fullName>
    </recommendedName>
</protein>
<feature type="domain" description="SP-RING-type" evidence="6">
    <location>
        <begin position="954"/>
        <end position="1044"/>
    </location>
</feature>
<evidence type="ECO:0000256" key="2">
    <source>
        <dbReference type="ARBA" id="ARBA00022771"/>
    </source>
</evidence>
<dbReference type="InterPro" id="IPR018527">
    <property type="entry name" value="Rubredoxin_Fe_BS"/>
</dbReference>
<dbReference type="PANTHER" id="PTHR10782:SF4">
    <property type="entry name" value="TONALLI, ISOFORM E"/>
    <property type="match status" value="1"/>
</dbReference>
<dbReference type="OrthoDB" id="27975at2759"/>
<dbReference type="GO" id="GO:0000785">
    <property type="term" value="C:chromatin"/>
    <property type="evidence" value="ECO:0007669"/>
    <property type="project" value="TreeGrafter"/>
</dbReference>
<dbReference type="PROSITE" id="PS00202">
    <property type="entry name" value="RUBREDOXIN"/>
    <property type="match status" value="1"/>
</dbReference>
<comment type="caution">
    <text evidence="7">The sequence shown here is derived from an EMBL/GenBank/DDBJ whole genome shotgun (WGS) entry which is preliminary data.</text>
</comment>
<evidence type="ECO:0000256" key="1">
    <source>
        <dbReference type="ARBA" id="ARBA00022723"/>
    </source>
</evidence>
<dbReference type="PANTHER" id="PTHR10782">
    <property type="entry name" value="ZINC FINGER MIZ DOMAIN-CONTAINING PROTEIN"/>
    <property type="match status" value="1"/>
</dbReference>
<evidence type="ECO:0000256" key="5">
    <source>
        <dbReference type="SAM" id="MobiDB-lite"/>
    </source>
</evidence>
<organism evidence="7 8">
    <name type="scientific">Byssochlamys spectabilis</name>
    <name type="common">Paecilomyces variotii</name>
    <dbReference type="NCBI Taxonomy" id="264951"/>
    <lineage>
        <taxon>Eukaryota</taxon>
        <taxon>Fungi</taxon>
        <taxon>Dikarya</taxon>
        <taxon>Ascomycota</taxon>
        <taxon>Pezizomycotina</taxon>
        <taxon>Eurotiomycetes</taxon>
        <taxon>Eurotiomycetidae</taxon>
        <taxon>Eurotiales</taxon>
        <taxon>Thermoascaceae</taxon>
        <taxon>Paecilomyces</taxon>
    </lineage>
</organism>
<dbReference type="GeneID" id="39595056"/>
<dbReference type="RefSeq" id="XP_028488113.1">
    <property type="nucleotide sequence ID" value="XM_028625779.1"/>
</dbReference>
<dbReference type="EMBL" id="RCNU01000002">
    <property type="protein sequence ID" value="RWQ98468.1"/>
    <property type="molecule type" value="Genomic_DNA"/>
</dbReference>
<sequence>MSSREQQNGQTFNTAAGRAFETSNSTLNKFLGGTRKAWMSGGAPPHHHPPTPTRNKVNSQNRPVGAPGQISSPASTTPANAQRPSNGPAALQTVSSTITTDSTPISPITPVQKHSNIPVSIKQSPPFEPPLPDRGLPSAARDVGQISVLPSPEPSNGSRTSPAVVVDAERGNREAELMVLQSRLGQVESVSAVNGSQAGNTESFAATCEADLAASGSVQPQSMASLSTHQAVHRDKRPRIETARLPVSHTAPSPVGLAENQTFGASSPSASSDDNFWDCYLSALSQLEKASWTFSLSESVELPRVRLLQEACRSKDLFYVTLHQVFCLHTFALSEFARLTGFSTSQASALEIIKQLLLDNRRLSGDFLKWCVNFPFPMSRMLQNVKYRGTLQQIGQSLSLLSVKWVSFEQEIRRRSYPPLIDELVLQFHITSSTLQSVIFTAICRRHLQARDDDRLRQFLSLFERNRKYYLRRFADPQHPVSTEHMQKENEDLIRGYHSLWVQFAPRNEIHPAPSHSPVATQRAGQMASGAVPAAPAHATSLARNSVRPSLQSPPIQQLPSQSYSQSIAPSQAPPAHGRPNAPANPTGLGPNNLVSPIQMPAGQHIPQDLSPTYFPQQGVASQGQYQNSPQFQSPHYMPPAYIVPSQQMPSQMTRTPQIAQPSRGRGRPRRVPSHIQTSAPVPVVSSLPAVSPMDNRFIPNYPATQMVQRQPAAALPSPRQGPIDRHLLPAPGALPPPRAHPSPLYASIHQLHLRDPARRLVHQGPNGEEEGELFQYLHSFAVKPTCLGQTEIIFRFTFDVSNDTFRKLPQDTRFPDGRRATRVLSNGNRLYRLRCVKVAPSSQDIGENSWAIAESVWPSVFYLHVNGKEMFVRRKAHHAKDLPLDITPNLKEGNNEFTLHFLRSPEERGNLVYALAVEVLEIADLEHTKKLVQPLAAPESRLQIQKRLSVSTADDELSVVNDYIAIELVDPFMARIFDVPARGRTCKHQECFDLDAFLSTRVSKSGSDPMKENWKCPICGGDCRPSNLIIDNFLADVRAELLRSGKLEETRAIHVKADGTWQPKIDQDLKIETRVPAKRKLSEMGDVTPLRSKSESTGGTPRVAKAAEIIELD</sequence>
<dbReference type="VEuPathDB" id="FungiDB:C8Q69DRAFT_172499"/>
<feature type="compositionally biased region" description="Low complexity" evidence="5">
    <location>
        <begin position="93"/>
        <end position="111"/>
    </location>
</feature>
<dbReference type="Proteomes" id="UP000283841">
    <property type="component" value="Unassembled WGS sequence"/>
</dbReference>
<feature type="region of interest" description="Disordered" evidence="5">
    <location>
        <begin position="512"/>
        <end position="610"/>
    </location>
</feature>
<keyword evidence="8" id="KW-1185">Reference proteome</keyword>
<keyword evidence="3" id="KW-0862">Zinc</keyword>
<dbReference type="AlphaFoldDB" id="A0A443I322"/>